<reference evidence="3" key="2">
    <citation type="submission" date="2015-01" db="EMBL/GenBank/DDBJ databases">
        <title>Evolutionary Origins and Diversification of the Mycorrhizal Mutualists.</title>
        <authorList>
            <consortium name="DOE Joint Genome Institute"/>
            <consortium name="Mycorrhizal Genomics Consortium"/>
            <person name="Kohler A."/>
            <person name="Kuo A."/>
            <person name="Nagy L.G."/>
            <person name="Floudas D."/>
            <person name="Copeland A."/>
            <person name="Barry K.W."/>
            <person name="Cichocki N."/>
            <person name="Veneault-Fourrey C."/>
            <person name="LaButti K."/>
            <person name="Lindquist E.A."/>
            <person name="Lipzen A."/>
            <person name="Lundell T."/>
            <person name="Morin E."/>
            <person name="Murat C."/>
            <person name="Riley R."/>
            <person name="Ohm R."/>
            <person name="Sun H."/>
            <person name="Tunlid A."/>
            <person name="Henrissat B."/>
            <person name="Grigoriev I.V."/>
            <person name="Hibbett D.S."/>
            <person name="Martin F."/>
        </authorList>
    </citation>
    <scope>NUCLEOTIDE SEQUENCE [LARGE SCALE GENOMIC DNA]</scope>
    <source>
        <strain evidence="3">Foug A</strain>
    </source>
</reference>
<gene>
    <name evidence="2" type="ORF">SCLCIDRAFT_15483</name>
</gene>
<evidence type="ECO:0000313" key="2">
    <source>
        <dbReference type="EMBL" id="KIM63648.1"/>
    </source>
</evidence>
<dbReference type="InterPro" id="IPR046496">
    <property type="entry name" value="DUF6589"/>
</dbReference>
<dbReference type="OrthoDB" id="4743193at2759"/>
<reference evidence="2 3" key="1">
    <citation type="submission" date="2014-04" db="EMBL/GenBank/DDBJ databases">
        <authorList>
            <consortium name="DOE Joint Genome Institute"/>
            <person name="Kuo A."/>
            <person name="Kohler A."/>
            <person name="Nagy L.G."/>
            <person name="Floudas D."/>
            <person name="Copeland A."/>
            <person name="Barry K.W."/>
            <person name="Cichocki N."/>
            <person name="Veneault-Fourrey C."/>
            <person name="LaButti K."/>
            <person name="Lindquist E.A."/>
            <person name="Lipzen A."/>
            <person name="Lundell T."/>
            <person name="Morin E."/>
            <person name="Murat C."/>
            <person name="Sun H."/>
            <person name="Tunlid A."/>
            <person name="Henrissat B."/>
            <person name="Grigoriev I.V."/>
            <person name="Hibbett D.S."/>
            <person name="Martin F."/>
            <person name="Nordberg H.P."/>
            <person name="Cantor M.N."/>
            <person name="Hua S.X."/>
        </authorList>
    </citation>
    <scope>NUCLEOTIDE SEQUENCE [LARGE SCALE GENOMIC DNA]</scope>
    <source>
        <strain evidence="2 3">Foug A</strain>
    </source>
</reference>
<dbReference type="Proteomes" id="UP000053989">
    <property type="component" value="Unassembled WGS sequence"/>
</dbReference>
<accession>A0A0C2ZQ36</accession>
<evidence type="ECO:0000313" key="3">
    <source>
        <dbReference type="Proteomes" id="UP000053989"/>
    </source>
</evidence>
<proteinExistence type="predicted"/>
<evidence type="ECO:0000259" key="1">
    <source>
        <dbReference type="Pfam" id="PF20231"/>
    </source>
</evidence>
<protein>
    <recommendedName>
        <fullName evidence="1">DUF6589 domain-containing protein</fullName>
    </recommendedName>
</protein>
<dbReference type="AlphaFoldDB" id="A0A0C2ZQ36"/>
<name>A0A0C2ZQ36_9AGAM</name>
<dbReference type="EMBL" id="KN822033">
    <property type="protein sequence ID" value="KIM63648.1"/>
    <property type="molecule type" value="Genomic_DNA"/>
</dbReference>
<dbReference type="HOGENOM" id="CLU_009487_6_1_1"/>
<dbReference type="Pfam" id="PF20231">
    <property type="entry name" value="DUF6589"/>
    <property type="match status" value="1"/>
</dbReference>
<keyword evidence="3" id="KW-1185">Reference proteome</keyword>
<sequence>MDINNSTVSRNIRAVIDLLAQGGIYDPNEASAKNLDMPSVMEHVVLVHGDLGTGERLQGAQLWRSIEATPWDHFQHIIFIPGLFHLKMACADALWRYETCLMQDISLLQPKETGIYCSKPGFRHMHQAIAHTGTCQRLDCWRVHVSKRFPGVTNLDAFAALQPTLDELQSLAAELSLTYVAGHTLGHMRQKPHKEQDIQYENSLLLNKYFSLYEELSYAMNQGDIGRVKTCTILWIPILKALGKHKYASHMTTFLSNVHFVYPEGLRRAIRYHMLVNPTGKAMKWHAVDWCVKYGGKGVNRTMERILLESPLVQTYHMSQSVVQKNFLHTHLSVKHADPNMTKTFNVLLTQLTNHSPHIFVPGRTSRYEVPNLTNKGQEMEKAVQGDRETAASNTLDTEGTGIAMEDVLVELL</sequence>
<dbReference type="STRING" id="1036808.A0A0C2ZQ36"/>
<dbReference type="InParanoid" id="A0A0C2ZQ36"/>
<feature type="domain" description="DUF6589" evidence="1">
    <location>
        <begin position="1"/>
        <end position="336"/>
    </location>
</feature>
<organism evidence="2 3">
    <name type="scientific">Scleroderma citrinum Foug A</name>
    <dbReference type="NCBI Taxonomy" id="1036808"/>
    <lineage>
        <taxon>Eukaryota</taxon>
        <taxon>Fungi</taxon>
        <taxon>Dikarya</taxon>
        <taxon>Basidiomycota</taxon>
        <taxon>Agaricomycotina</taxon>
        <taxon>Agaricomycetes</taxon>
        <taxon>Agaricomycetidae</taxon>
        <taxon>Boletales</taxon>
        <taxon>Sclerodermatineae</taxon>
        <taxon>Sclerodermataceae</taxon>
        <taxon>Scleroderma</taxon>
    </lineage>
</organism>